<evidence type="ECO:0000256" key="1">
    <source>
        <dbReference type="ARBA" id="ARBA00022723"/>
    </source>
</evidence>
<dbReference type="SUPFAM" id="SSF57903">
    <property type="entry name" value="FYVE/PHD zinc finger"/>
    <property type="match status" value="1"/>
</dbReference>
<feature type="compositionally biased region" description="Basic and acidic residues" evidence="5">
    <location>
        <begin position="252"/>
        <end position="262"/>
    </location>
</feature>
<dbReference type="AlphaFoldDB" id="A0A1E4TAA4"/>
<dbReference type="CDD" id="cd15550">
    <property type="entry name" value="PHD_MLL5"/>
    <property type="match status" value="1"/>
</dbReference>
<evidence type="ECO:0000256" key="3">
    <source>
        <dbReference type="ARBA" id="ARBA00022833"/>
    </source>
</evidence>
<feature type="compositionally biased region" description="Basic residues" evidence="5">
    <location>
        <begin position="284"/>
        <end position="296"/>
    </location>
</feature>
<feature type="region of interest" description="Disordered" evidence="5">
    <location>
        <begin position="570"/>
        <end position="606"/>
    </location>
</feature>
<keyword evidence="8" id="KW-1185">Reference proteome</keyword>
<feature type="region of interest" description="Disordered" evidence="5">
    <location>
        <begin position="748"/>
        <end position="802"/>
    </location>
</feature>
<dbReference type="Gene3D" id="3.30.40.10">
    <property type="entry name" value="Zinc/RING finger domain, C3HC4 (zinc finger)"/>
    <property type="match status" value="1"/>
</dbReference>
<dbReference type="GO" id="GO:0006355">
    <property type="term" value="P:regulation of DNA-templated transcription"/>
    <property type="evidence" value="ECO:0007669"/>
    <property type="project" value="TreeGrafter"/>
</dbReference>
<dbReference type="Pfam" id="PF00856">
    <property type="entry name" value="SET"/>
    <property type="match status" value="1"/>
</dbReference>
<dbReference type="Gene3D" id="2.170.270.10">
    <property type="entry name" value="SET domain"/>
    <property type="match status" value="1"/>
</dbReference>
<keyword evidence="3" id="KW-0862">Zinc</keyword>
<feature type="region of interest" description="Disordered" evidence="5">
    <location>
        <begin position="1"/>
        <end position="93"/>
    </location>
</feature>
<dbReference type="InterPro" id="IPR001965">
    <property type="entry name" value="Znf_PHD"/>
</dbReference>
<gene>
    <name evidence="7" type="ORF">CANCADRAFT_3316</name>
</gene>
<accession>A0A1E4TAA4</accession>
<name>A0A1E4TAA4_9ASCO</name>
<reference evidence="8" key="1">
    <citation type="submission" date="2016-02" db="EMBL/GenBank/DDBJ databases">
        <title>Comparative genomics of biotechnologically important yeasts.</title>
        <authorList>
            <consortium name="DOE Joint Genome Institute"/>
            <person name="Riley R."/>
            <person name="Haridas S."/>
            <person name="Wolfe K.H."/>
            <person name="Lopes M.R."/>
            <person name="Hittinger C.T."/>
            <person name="Goker M."/>
            <person name="Salamov A."/>
            <person name="Wisecaver J."/>
            <person name="Long T.M."/>
            <person name="Aerts A.L."/>
            <person name="Barry K."/>
            <person name="Choi C."/>
            <person name="Clum A."/>
            <person name="Coughlan A.Y."/>
            <person name="Deshpande S."/>
            <person name="Douglass A.P."/>
            <person name="Hanson S.J."/>
            <person name="Klenk H.-P."/>
            <person name="Labutti K."/>
            <person name="Lapidus A."/>
            <person name="Lindquist E."/>
            <person name="Lipzen A."/>
            <person name="Meier-Kolthoff J.P."/>
            <person name="Ohm R.A."/>
            <person name="Otillar R.P."/>
            <person name="Pangilinan J."/>
            <person name="Peng Y."/>
            <person name="Rokas A."/>
            <person name="Rosa C.A."/>
            <person name="Scheuner C."/>
            <person name="Sibirny A.A."/>
            <person name="Slot J.C."/>
            <person name="Stielow J.B."/>
            <person name="Sun H."/>
            <person name="Kurtzman C.P."/>
            <person name="Blackwell M."/>
            <person name="Jeffries T.W."/>
            <person name="Grigoriev I.V."/>
        </authorList>
    </citation>
    <scope>NUCLEOTIDE SEQUENCE [LARGE SCALE GENOMIC DNA]</scope>
    <source>
        <strain evidence="8">NRRL Y-17796</strain>
    </source>
</reference>
<dbReference type="GO" id="GO:0006325">
    <property type="term" value="P:chromatin organization"/>
    <property type="evidence" value="ECO:0007669"/>
    <property type="project" value="UniProtKB-KW"/>
</dbReference>
<feature type="compositionally biased region" description="Polar residues" evidence="5">
    <location>
        <begin position="78"/>
        <end position="93"/>
    </location>
</feature>
<evidence type="ECO:0000259" key="6">
    <source>
        <dbReference type="PROSITE" id="PS50280"/>
    </source>
</evidence>
<sequence length="802" mass="89397">MSVQFSESSSHSHIHSHPSSLPSEKPLLDSDNTSSVYHPRTTAYFLPSPPMSDSAFVATPSEPATLPENILESKPIEQLNTNEQKPQNFQPHLSQSESALAVLSNAAVAAASVAASTGSSNMSLLVEAATSYQDSHAAPSSPTKETLKHEEAVDQKQDKEEKHHPTTLPSSPEELASDSKPSEEYTGEIICICGFDDDDGFTIQCEKCANWQHAVCVGISPARVPEVYLCDKCDPRTLDVRKAVVKQKRRRLKEERENELAKRTASPELNDDSKQNLTNGKKAPSGKRSSKSKSRTRSPNDRRRQSGDSAGHTDNNGHDEESDGLRGSLISFSDSHTLEYFPVSELLVHNDAKIMMADIPDRCKDISNVTFLSSKQYHSMGFPETIVKHAPDHHRSRFTGLPKYGLYSLDDVNPDCLLIEVNGDVELQKTYKDCPLNQYAALNTPKPYVIFHEDFPLCIDGRRRGTFARFVRRSCDSNARLSTVIINQNDVRFVLTSTEAIKHGHEITIPWTWDENHPVHKFFDNDTEKPEFSDAEQKTLSATVDALLMYSECACNLGSDCLLQRMRRAGSHRPKSSGRSLTEDLISAPKSHNNNDSIVSGFMSSREERKIREMLERFEKMESHDGPGSSNSRKRKAPKTSNGANAMNSETIEQKSFKLRKTSSSWVKPKSSVKTESEQQILKTVLSRSFLEASVKWKDDQIETTADSTSRVFFRRFNPPCLKQIPVNNLLAAKGLIDPETMSNKATVTSVDSGVPKKEAAPEVKIEESKIEETMPKAEEKPAPPKKKLSFADYKKKRLATD</sequence>
<feature type="region of interest" description="Disordered" evidence="5">
    <location>
        <begin position="133"/>
        <end position="180"/>
    </location>
</feature>
<evidence type="ECO:0000313" key="7">
    <source>
        <dbReference type="EMBL" id="ODV88669.1"/>
    </source>
</evidence>
<protein>
    <recommendedName>
        <fullName evidence="6">SET domain-containing protein</fullName>
    </recommendedName>
</protein>
<dbReference type="SMART" id="SM00249">
    <property type="entry name" value="PHD"/>
    <property type="match status" value="1"/>
</dbReference>
<feature type="compositionally biased region" description="Polar residues" evidence="5">
    <location>
        <begin position="639"/>
        <end position="651"/>
    </location>
</feature>
<feature type="compositionally biased region" description="Basic and acidic residues" evidence="5">
    <location>
        <begin position="145"/>
        <end position="164"/>
    </location>
</feature>
<evidence type="ECO:0000256" key="5">
    <source>
        <dbReference type="SAM" id="MobiDB-lite"/>
    </source>
</evidence>
<dbReference type="PANTHER" id="PTHR46462">
    <property type="entry name" value="UPSET, ISOFORM A"/>
    <property type="match status" value="1"/>
</dbReference>
<dbReference type="EMBL" id="KV453843">
    <property type="protein sequence ID" value="ODV88669.1"/>
    <property type="molecule type" value="Genomic_DNA"/>
</dbReference>
<feature type="compositionally biased region" description="Polar residues" evidence="5">
    <location>
        <begin position="133"/>
        <end position="144"/>
    </location>
</feature>
<dbReference type="InterPro" id="IPR001214">
    <property type="entry name" value="SET_dom"/>
</dbReference>
<dbReference type="InterPro" id="IPR046341">
    <property type="entry name" value="SET_dom_sf"/>
</dbReference>
<dbReference type="PROSITE" id="PS50280">
    <property type="entry name" value="SET"/>
    <property type="match status" value="1"/>
</dbReference>
<dbReference type="GO" id="GO:0008270">
    <property type="term" value="F:zinc ion binding"/>
    <property type="evidence" value="ECO:0007669"/>
    <property type="project" value="UniProtKB-KW"/>
</dbReference>
<feature type="compositionally biased region" description="Low complexity" evidence="5">
    <location>
        <begin position="1"/>
        <end position="24"/>
    </location>
</feature>
<feature type="region of interest" description="Disordered" evidence="5">
    <location>
        <begin position="619"/>
        <end position="658"/>
    </location>
</feature>
<dbReference type="InterPro" id="IPR019786">
    <property type="entry name" value="Zinc_finger_PHD-type_CS"/>
</dbReference>
<keyword evidence="2" id="KW-0863">Zinc-finger</keyword>
<dbReference type="InterPro" id="IPR011011">
    <property type="entry name" value="Znf_FYVE_PHD"/>
</dbReference>
<keyword evidence="1" id="KW-0479">Metal-binding</keyword>
<dbReference type="OrthoDB" id="20872at2759"/>
<feature type="region of interest" description="Disordered" evidence="5">
    <location>
        <begin position="247"/>
        <end position="328"/>
    </location>
</feature>
<dbReference type="SUPFAM" id="SSF82199">
    <property type="entry name" value="SET domain"/>
    <property type="match status" value="1"/>
</dbReference>
<dbReference type="Pfam" id="PF20826">
    <property type="entry name" value="PHD_5"/>
    <property type="match status" value="1"/>
</dbReference>
<keyword evidence="4" id="KW-0156">Chromatin regulator</keyword>
<feature type="compositionally biased region" description="Basic and acidic residues" evidence="5">
    <location>
        <begin position="755"/>
        <end position="783"/>
    </location>
</feature>
<feature type="domain" description="SET" evidence="6">
    <location>
        <begin position="382"/>
        <end position="512"/>
    </location>
</feature>
<evidence type="ECO:0000256" key="2">
    <source>
        <dbReference type="ARBA" id="ARBA00022771"/>
    </source>
</evidence>
<evidence type="ECO:0000313" key="8">
    <source>
        <dbReference type="Proteomes" id="UP000095023"/>
    </source>
</evidence>
<proteinExistence type="predicted"/>
<dbReference type="GO" id="GO:0070210">
    <property type="term" value="C:Rpd3L-Expanded complex"/>
    <property type="evidence" value="ECO:0007669"/>
    <property type="project" value="TreeGrafter"/>
</dbReference>
<organism evidence="7 8">
    <name type="scientific">Tortispora caseinolytica NRRL Y-17796</name>
    <dbReference type="NCBI Taxonomy" id="767744"/>
    <lineage>
        <taxon>Eukaryota</taxon>
        <taxon>Fungi</taxon>
        <taxon>Dikarya</taxon>
        <taxon>Ascomycota</taxon>
        <taxon>Saccharomycotina</taxon>
        <taxon>Trigonopsidomycetes</taxon>
        <taxon>Trigonopsidales</taxon>
        <taxon>Trigonopsidaceae</taxon>
        <taxon>Tortispora</taxon>
    </lineage>
</organism>
<evidence type="ECO:0000256" key="4">
    <source>
        <dbReference type="ARBA" id="ARBA00022853"/>
    </source>
</evidence>
<dbReference type="PANTHER" id="PTHR46462:SF3">
    <property type="entry name" value="UPSET, ISOFORM A"/>
    <property type="match status" value="1"/>
</dbReference>
<dbReference type="GO" id="GO:0034967">
    <property type="term" value="C:Set3 complex"/>
    <property type="evidence" value="ECO:0007669"/>
    <property type="project" value="TreeGrafter"/>
</dbReference>
<dbReference type="InterPro" id="IPR013083">
    <property type="entry name" value="Znf_RING/FYVE/PHD"/>
</dbReference>
<feature type="compositionally biased region" description="Basic residues" evidence="5">
    <location>
        <begin position="784"/>
        <end position="802"/>
    </location>
</feature>
<dbReference type="SMART" id="SM00317">
    <property type="entry name" value="SET"/>
    <property type="match status" value="1"/>
</dbReference>
<dbReference type="PROSITE" id="PS01359">
    <property type="entry name" value="ZF_PHD_1"/>
    <property type="match status" value="1"/>
</dbReference>
<dbReference type="Proteomes" id="UP000095023">
    <property type="component" value="Unassembled WGS sequence"/>
</dbReference>